<evidence type="ECO:0000256" key="2">
    <source>
        <dbReference type="SAM" id="Phobius"/>
    </source>
</evidence>
<dbReference type="HOGENOM" id="CLU_746948_0_0_1"/>
<dbReference type="GeneID" id="9478951"/>
<sequence>MGDQSWTPPSGYSDQENGPLGMDGSLECSGLDEDLFTGSLECNHDGLRGTRLVGFSVAFIGITVIADHTCAQIGTSSVLFAASTRDALVVIITVDVYSLVIFFTARFFFFCQQEQRPTAQTSSNTSSREHATFGTIRSKTGGCIVGDPDTYISPKDLQWVWDNRIKDEVMVYNNWILDHLVANKGTINYCIRWDSSSTKLTKEIAKKLQPVLTRQHAAWNRWLIGYNCWPYDEIKVNIVVFAAKEASELGWSDNSMGKLYIGDLAKDGSPQCPDKCYRSLDGSPGGWSTSSGCEGKPFDISLWPTQGLGGGWGTYWGQQVDLDDMLEHLDDDFERDVHGGGGGDGARTENIGGDVDTRGRQPMEERSEQRT</sequence>
<keyword evidence="2 3" id="KW-0812">Transmembrane</keyword>
<dbReference type="EMBL" id="DS028153">
    <property type="protein sequence ID" value="EEY63066.1"/>
    <property type="molecule type" value="Genomic_DNA"/>
</dbReference>
<dbReference type="eggNOG" id="ENOG502RDKR">
    <property type="taxonomic scope" value="Eukaryota"/>
</dbReference>
<dbReference type="RefSeq" id="XP_002898589.1">
    <property type="nucleotide sequence ID" value="XM_002898543.1"/>
</dbReference>
<dbReference type="OrthoDB" id="70316at2759"/>
<dbReference type="Proteomes" id="UP000006643">
    <property type="component" value="Unassembled WGS sequence"/>
</dbReference>
<feature type="region of interest" description="Disordered" evidence="1">
    <location>
        <begin position="334"/>
        <end position="371"/>
    </location>
</feature>
<keyword evidence="4" id="KW-1185">Reference proteome</keyword>
<name>D0NQW8_PHYIT</name>
<keyword evidence="2" id="KW-0472">Membrane</keyword>
<feature type="transmembrane region" description="Helical" evidence="2">
    <location>
        <begin position="87"/>
        <end position="109"/>
    </location>
</feature>
<keyword evidence="2" id="KW-1133">Transmembrane helix</keyword>
<protein>
    <submittedName>
        <fullName evidence="3">Transmembrane protein, putative</fullName>
    </submittedName>
</protein>
<dbReference type="AlphaFoldDB" id="D0NQW8"/>
<organism evidence="3 4">
    <name type="scientific">Phytophthora infestans (strain T30-4)</name>
    <name type="common">Potato late blight agent</name>
    <dbReference type="NCBI Taxonomy" id="403677"/>
    <lineage>
        <taxon>Eukaryota</taxon>
        <taxon>Sar</taxon>
        <taxon>Stramenopiles</taxon>
        <taxon>Oomycota</taxon>
        <taxon>Peronosporomycetes</taxon>
        <taxon>Peronosporales</taxon>
        <taxon>Peronosporaceae</taxon>
        <taxon>Phytophthora</taxon>
    </lineage>
</organism>
<reference evidence="4" key="1">
    <citation type="journal article" date="2009" name="Nature">
        <title>Genome sequence and analysis of the Irish potato famine pathogen Phytophthora infestans.</title>
        <authorList>
            <consortium name="The Broad Institute Genome Sequencing Platform"/>
            <person name="Haas B.J."/>
            <person name="Kamoun S."/>
            <person name="Zody M.C."/>
            <person name="Jiang R.H."/>
            <person name="Handsaker R.E."/>
            <person name="Cano L.M."/>
            <person name="Grabherr M."/>
            <person name="Kodira C.D."/>
            <person name="Raffaele S."/>
            <person name="Torto-Alalibo T."/>
            <person name="Bozkurt T.O."/>
            <person name="Ah-Fong A.M."/>
            <person name="Alvarado L."/>
            <person name="Anderson V.L."/>
            <person name="Armstrong M.R."/>
            <person name="Avrova A."/>
            <person name="Baxter L."/>
            <person name="Beynon J."/>
            <person name="Boevink P.C."/>
            <person name="Bollmann S.R."/>
            <person name="Bos J.I."/>
            <person name="Bulone V."/>
            <person name="Cai G."/>
            <person name="Cakir C."/>
            <person name="Carrington J.C."/>
            <person name="Chawner M."/>
            <person name="Conti L."/>
            <person name="Costanzo S."/>
            <person name="Ewan R."/>
            <person name="Fahlgren N."/>
            <person name="Fischbach M.A."/>
            <person name="Fugelstad J."/>
            <person name="Gilroy E.M."/>
            <person name="Gnerre S."/>
            <person name="Green P.J."/>
            <person name="Grenville-Briggs L.J."/>
            <person name="Griffith J."/>
            <person name="Grunwald N.J."/>
            <person name="Horn K."/>
            <person name="Horner N.R."/>
            <person name="Hu C.H."/>
            <person name="Huitema E."/>
            <person name="Jeong D.H."/>
            <person name="Jones A.M."/>
            <person name="Jones J.D."/>
            <person name="Jones R.W."/>
            <person name="Karlsson E.K."/>
            <person name="Kunjeti S.G."/>
            <person name="Lamour K."/>
            <person name="Liu Z."/>
            <person name="Ma L."/>
            <person name="Maclean D."/>
            <person name="Chibucos M.C."/>
            <person name="McDonald H."/>
            <person name="McWalters J."/>
            <person name="Meijer H.J."/>
            <person name="Morgan W."/>
            <person name="Morris P.F."/>
            <person name="Munro C.A."/>
            <person name="O'Neill K."/>
            <person name="Ospina-Giraldo M."/>
            <person name="Pinzon A."/>
            <person name="Pritchard L."/>
            <person name="Ramsahoye B."/>
            <person name="Ren Q."/>
            <person name="Restrepo S."/>
            <person name="Roy S."/>
            <person name="Sadanandom A."/>
            <person name="Savidor A."/>
            <person name="Schornack S."/>
            <person name="Schwartz D.C."/>
            <person name="Schumann U.D."/>
            <person name="Schwessinger B."/>
            <person name="Seyer L."/>
            <person name="Sharpe T."/>
            <person name="Silvar C."/>
            <person name="Song J."/>
            <person name="Studholme D.J."/>
            <person name="Sykes S."/>
            <person name="Thines M."/>
            <person name="van de Vondervoort P.J."/>
            <person name="Phuntumart V."/>
            <person name="Wawra S."/>
            <person name="Weide R."/>
            <person name="Win J."/>
            <person name="Young C."/>
            <person name="Zhou S."/>
            <person name="Fry W."/>
            <person name="Meyers B.C."/>
            <person name="van West P."/>
            <person name="Ristaino J."/>
            <person name="Govers F."/>
            <person name="Birch P.R."/>
            <person name="Whisson S.C."/>
            <person name="Judelson H.S."/>
            <person name="Nusbaum C."/>
        </authorList>
    </citation>
    <scope>NUCLEOTIDE SEQUENCE [LARGE SCALE GENOMIC DNA]</scope>
    <source>
        <strain evidence="4">T30-4</strain>
    </source>
</reference>
<dbReference type="VEuPathDB" id="FungiDB:PITG_14710"/>
<dbReference type="InParanoid" id="D0NQW8"/>
<evidence type="ECO:0000313" key="3">
    <source>
        <dbReference type="EMBL" id="EEY63066.1"/>
    </source>
</evidence>
<accession>D0NQW8</accession>
<feature type="compositionally biased region" description="Basic and acidic residues" evidence="1">
    <location>
        <begin position="355"/>
        <end position="371"/>
    </location>
</feature>
<evidence type="ECO:0000256" key="1">
    <source>
        <dbReference type="SAM" id="MobiDB-lite"/>
    </source>
</evidence>
<dbReference type="PANTHER" id="PTHR35606:SF4">
    <property type="entry name" value="CELLULOSE-BINDING FAMILY II PROTEIN"/>
    <property type="match status" value="1"/>
</dbReference>
<gene>
    <name evidence="3" type="ORF">PITG_14710</name>
</gene>
<dbReference type="PANTHER" id="PTHR35606">
    <property type="entry name" value="CELLULOSE-BINDING FAMILY II PROTEIN"/>
    <property type="match status" value="1"/>
</dbReference>
<proteinExistence type="predicted"/>
<dbReference type="KEGG" id="pif:PITG_14710"/>
<evidence type="ECO:0000313" key="4">
    <source>
        <dbReference type="Proteomes" id="UP000006643"/>
    </source>
</evidence>